<keyword evidence="1" id="KW-0969">Cilium</keyword>
<reference evidence="1 2" key="1">
    <citation type="submission" date="2022-08" db="EMBL/GenBank/DDBJ databases">
        <title>Bacterial and archaeal communities from various locations to study Microbial Dark Matter (Phase II).</title>
        <authorList>
            <person name="Stepanauskas R."/>
        </authorList>
    </citation>
    <scope>NUCLEOTIDE SEQUENCE [LARGE SCALE GENOMIC DNA]</scope>
    <source>
        <strain evidence="1 2">PD1</strain>
    </source>
</reference>
<protein>
    <submittedName>
        <fullName evidence="1">Flagellar motor switch protein FliM</fullName>
    </submittedName>
</protein>
<dbReference type="EMBL" id="JANUCP010000005">
    <property type="protein sequence ID" value="MCS3920576.1"/>
    <property type="molecule type" value="Genomic_DNA"/>
</dbReference>
<keyword evidence="1" id="KW-0966">Cell projection</keyword>
<dbReference type="RefSeq" id="WP_259100232.1">
    <property type="nucleotide sequence ID" value="NZ_CP130454.1"/>
</dbReference>
<name>A0ABT2ET22_9BACT</name>
<organism evidence="1 2">
    <name type="scientific">Candidatus Fervidibacter sacchari</name>
    <dbReference type="NCBI Taxonomy" id="1448929"/>
    <lineage>
        <taxon>Bacteria</taxon>
        <taxon>Candidatus Fervidibacterota</taxon>
        <taxon>Candidatus Fervidibacter</taxon>
    </lineage>
</organism>
<sequence>MSEWVTLLTGLPSEVTAVQSLLNANGIPTFTMRTDPYTGTMTLLVPASKAEEARQLLQQFEPSTSDSEVTDEENGEI</sequence>
<keyword evidence="2" id="KW-1185">Reference proteome</keyword>
<gene>
    <name evidence="1" type="ORF">M2350_003005</name>
</gene>
<comment type="caution">
    <text evidence="1">The sequence shown here is derived from an EMBL/GenBank/DDBJ whole genome shotgun (WGS) entry which is preliminary data.</text>
</comment>
<proteinExistence type="predicted"/>
<keyword evidence="1" id="KW-0282">Flagellum</keyword>
<dbReference type="Proteomes" id="UP001204798">
    <property type="component" value="Unassembled WGS sequence"/>
</dbReference>
<evidence type="ECO:0000313" key="1">
    <source>
        <dbReference type="EMBL" id="MCS3920576.1"/>
    </source>
</evidence>
<evidence type="ECO:0000313" key="2">
    <source>
        <dbReference type="Proteomes" id="UP001204798"/>
    </source>
</evidence>
<accession>A0ABT2ET22</accession>